<comment type="caution">
    <text evidence="1">The sequence shown here is derived from an EMBL/GenBank/DDBJ whole genome shotgun (WGS) entry which is preliminary data.</text>
</comment>
<gene>
    <name evidence="1" type="ORF">P43SY_009723</name>
</gene>
<dbReference type="Proteomes" id="UP001209570">
    <property type="component" value="Unassembled WGS sequence"/>
</dbReference>
<protein>
    <submittedName>
        <fullName evidence="1">Uncharacterized protein</fullName>
    </submittedName>
</protein>
<reference evidence="1" key="1">
    <citation type="submission" date="2021-12" db="EMBL/GenBank/DDBJ databases">
        <title>Prjna785345.</title>
        <authorList>
            <person name="Rujirawat T."/>
            <person name="Krajaejun T."/>
        </authorList>
    </citation>
    <scope>NUCLEOTIDE SEQUENCE</scope>
    <source>
        <strain evidence="1">Pi057C3</strain>
    </source>
</reference>
<organism evidence="1 2">
    <name type="scientific">Pythium insidiosum</name>
    <name type="common">Pythiosis disease agent</name>
    <dbReference type="NCBI Taxonomy" id="114742"/>
    <lineage>
        <taxon>Eukaryota</taxon>
        <taxon>Sar</taxon>
        <taxon>Stramenopiles</taxon>
        <taxon>Oomycota</taxon>
        <taxon>Peronosporomycetes</taxon>
        <taxon>Pythiales</taxon>
        <taxon>Pythiaceae</taxon>
        <taxon>Pythium</taxon>
    </lineage>
</organism>
<accession>A0AAD5M368</accession>
<name>A0AAD5M368_PYTIN</name>
<evidence type="ECO:0000313" key="2">
    <source>
        <dbReference type="Proteomes" id="UP001209570"/>
    </source>
</evidence>
<keyword evidence="2" id="KW-1185">Reference proteome</keyword>
<sequence length="181" mass="19377">MPNRSPRDGGAEPVAVEMDARLGLLLHALNTHTACAPVVAHAAREIAETWRRSDKRELASVLAGAGTVASLWRAISLHAAEKDIVLQCLQLVIALVEAEDAAALSGEIALEDLLASTASTTRLAVVQRDVDLLCVFIGIAQRLVITDDSASTTDLSALVELTTNFMWTANMLEALLMPLRR</sequence>
<proteinExistence type="predicted"/>
<dbReference type="EMBL" id="JAKCXM010000095">
    <property type="protein sequence ID" value="KAJ0402779.1"/>
    <property type="molecule type" value="Genomic_DNA"/>
</dbReference>
<dbReference type="AlphaFoldDB" id="A0AAD5M368"/>
<evidence type="ECO:0000313" key="1">
    <source>
        <dbReference type="EMBL" id="KAJ0402779.1"/>
    </source>
</evidence>